<evidence type="ECO:0000313" key="2">
    <source>
        <dbReference type="Proteomes" id="UP000632125"/>
    </source>
</evidence>
<dbReference type="EMBL" id="JACXIY010000059">
    <property type="protein sequence ID" value="MBD2872774.1"/>
    <property type="molecule type" value="Genomic_DNA"/>
</dbReference>
<sequence length="108" mass="12549">MSKEKVGYPEKEWGSERQPIIVKVRTEERAAQVARVCDHFNWHYIMGMEFTEDLSDLKKALKERFAPANVYDPCPCGSEAKYKFCCAKTIKNFDLNQYLKTFPNESSS</sequence>
<name>A0A927CRF1_9BACL</name>
<accession>A0A927CRF1</accession>
<dbReference type="Pfam" id="PF02810">
    <property type="entry name" value="SEC-C"/>
    <property type="match status" value="1"/>
</dbReference>
<dbReference type="AlphaFoldDB" id="A0A927CRF1"/>
<proteinExistence type="predicted"/>
<gene>
    <name evidence="1" type="ORF">IDH41_29855</name>
</gene>
<keyword evidence="2" id="KW-1185">Reference proteome</keyword>
<dbReference type="SUPFAM" id="SSF103642">
    <property type="entry name" value="Sec-C motif"/>
    <property type="match status" value="1"/>
</dbReference>
<comment type="caution">
    <text evidence="1">The sequence shown here is derived from an EMBL/GenBank/DDBJ whole genome shotgun (WGS) entry which is preliminary data.</text>
</comment>
<reference evidence="1" key="1">
    <citation type="submission" date="2020-09" db="EMBL/GenBank/DDBJ databases">
        <title>A novel bacterium of genus Paenibacillus, isolated from South China Sea.</title>
        <authorList>
            <person name="Huang H."/>
            <person name="Mo K."/>
            <person name="Hu Y."/>
        </authorList>
    </citation>
    <scope>NUCLEOTIDE SEQUENCE</scope>
    <source>
        <strain evidence="1">IB182493</strain>
    </source>
</reference>
<dbReference type="InterPro" id="IPR004027">
    <property type="entry name" value="SEC_C_motif"/>
</dbReference>
<evidence type="ECO:0000313" key="1">
    <source>
        <dbReference type="EMBL" id="MBD2872774.1"/>
    </source>
</evidence>
<organism evidence="1 2">
    <name type="scientific">Paenibacillus arenilitoris</name>
    <dbReference type="NCBI Taxonomy" id="2772299"/>
    <lineage>
        <taxon>Bacteria</taxon>
        <taxon>Bacillati</taxon>
        <taxon>Bacillota</taxon>
        <taxon>Bacilli</taxon>
        <taxon>Bacillales</taxon>
        <taxon>Paenibacillaceae</taxon>
        <taxon>Paenibacillus</taxon>
    </lineage>
</organism>
<protein>
    <submittedName>
        <fullName evidence="1">SEC-C domain-containing protein</fullName>
    </submittedName>
</protein>
<dbReference type="Proteomes" id="UP000632125">
    <property type="component" value="Unassembled WGS sequence"/>
</dbReference>